<name>A0A9N9RE43_9NEOP</name>
<keyword evidence="1" id="KW-0812">Transmembrane</keyword>
<dbReference type="OrthoDB" id="10265389at2759"/>
<dbReference type="PANTHER" id="PTHR11161">
    <property type="entry name" value="O-ACYLTRANSFERASE"/>
    <property type="match status" value="1"/>
</dbReference>
<keyword evidence="3" id="KW-1185">Reference proteome</keyword>
<feature type="transmembrane region" description="Helical" evidence="1">
    <location>
        <begin position="25"/>
        <end position="48"/>
    </location>
</feature>
<dbReference type="Proteomes" id="UP001153714">
    <property type="component" value="Chromosome 8"/>
</dbReference>
<sequence length="148" mass="16934">MLTILGLNSLVFLKDGEQVSMGIRLLYALFVKPVWGLLMAAFIFGMICKVENVYRRILEWPGWVSLVRLTYCSYNVHMLLIRYGFGADTQLYFLSDLHMLITTFGFIVLTFILSTVMWLCVEQPSNNLIKKLGKKSILDSEAGVKKIE</sequence>
<evidence type="ECO:0000313" key="3">
    <source>
        <dbReference type="Proteomes" id="UP001153714"/>
    </source>
</evidence>
<dbReference type="PANTHER" id="PTHR11161:SF72">
    <property type="entry name" value="FI21449P1"/>
    <property type="match status" value="1"/>
</dbReference>
<keyword evidence="1" id="KW-0472">Membrane</keyword>
<organism evidence="2 3">
    <name type="scientific">Diatraea saccharalis</name>
    <name type="common">sugarcane borer</name>
    <dbReference type="NCBI Taxonomy" id="40085"/>
    <lineage>
        <taxon>Eukaryota</taxon>
        <taxon>Metazoa</taxon>
        <taxon>Ecdysozoa</taxon>
        <taxon>Arthropoda</taxon>
        <taxon>Hexapoda</taxon>
        <taxon>Insecta</taxon>
        <taxon>Pterygota</taxon>
        <taxon>Neoptera</taxon>
        <taxon>Endopterygota</taxon>
        <taxon>Lepidoptera</taxon>
        <taxon>Glossata</taxon>
        <taxon>Ditrysia</taxon>
        <taxon>Pyraloidea</taxon>
        <taxon>Crambidae</taxon>
        <taxon>Crambinae</taxon>
        <taxon>Diatraea</taxon>
    </lineage>
</organism>
<reference evidence="2" key="1">
    <citation type="submission" date="2021-12" db="EMBL/GenBank/DDBJ databases">
        <authorList>
            <person name="King R."/>
        </authorList>
    </citation>
    <scope>NUCLEOTIDE SEQUENCE</scope>
</reference>
<gene>
    <name evidence="2" type="ORF">DIATSA_LOCUS13201</name>
</gene>
<feature type="transmembrane region" description="Helical" evidence="1">
    <location>
        <begin position="60"/>
        <end position="85"/>
    </location>
</feature>
<feature type="transmembrane region" description="Helical" evidence="1">
    <location>
        <begin position="97"/>
        <end position="121"/>
    </location>
</feature>
<evidence type="ECO:0000313" key="2">
    <source>
        <dbReference type="EMBL" id="CAG9795974.1"/>
    </source>
</evidence>
<protein>
    <recommendedName>
        <fullName evidence="4">Acyltransferase 3 domain-containing protein</fullName>
    </recommendedName>
</protein>
<evidence type="ECO:0008006" key="4">
    <source>
        <dbReference type="Google" id="ProtNLM"/>
    </source>
</evidence>
<dbReference type="AlphaFoldDB" id="A0A9N9RE43"/>
<keyword evidence="1" id="KW-1133">Transmembrane helix</keyword>
<evidence type="ECO:0000256" key="1">
    <source>
        <dbReference type="SAM" id="Phobius"/>
    </source>
</evidence>
<accession>A0A9N9RE43</accession>
<dbReference type="InterPro" id="IPR052728">
    <property type="entry name" value="O2_lipid_transport_reg"/>
</dbReference>
<dbReference type="EMBL" id="OU893339">
    <property type="protein sequence ID" value="CAG9795974.1"/>
    <property type="molecule type" value="Genomic_DNA"/>
</dbReference>
<proteinExistence type="predicted"/>
<reference evidence="2" key="2">
    <citation type="submission" date="2022-10" db="EMBL/GenBank/DDBJ databases">
        <authorList>
            <consortium name="ENA_rothamsted_submissions"/>
            <consortium name="culmorum"/>
            <person name="King R."/>
        </authorList>
    </citation>
    <scope>NUCLEOTIDE SEQUENCE</scope>
</reference>